<accession>A0A1W1X7E5</accession>
<gene>
    <name evidence="1" type="ORF">SAMN02745857_00780</name>
</gene>
<dbReference type="RefSeq" id="WP_084089231.1">
    <property type="nucleotide sequence ID" value="NZ_FWXD01000003.1"/>
</dbReference>
<dbReference type="STRING" id="1121001.SAMN02745857_00780"/>
<proteinExistence type="predicted"/>
<organism evidence="1 2">
    <name type="scientific">Andreprevotia lacus DSM 23236</name>
    <dbReference type="NCBI Taxonomy" id="1121001"/>
    <lineage>
        <taxon>Bacteria</taxon>
        <taxon>Pseudomonadati</taxon>
        <taxon>Pseudomonadota</taxon>
        <taxon>Betaproteobacteria</taxon>
        <taxon>Neisseriales</taxon>
        <taxon>Chitinibacteraceae</taxon>
        <taxon>Andreprevotia</taxon>
    </lineage>
</organism>
<evidence type="ECO:0000313" key="2">
    <source>
        <dbReference type="Proteomes" id="UP000192761"/>
    </source>
</evidence>
<name>A0A1W1X7E5_9NEIS</name>
<protein>
    <submittedName>
        <fullName evidence="1">Uncharacterized protein</fullName>
    </submittedName>
</protein>
<dbReference type="AlphaFoldDB" id="A0A1W1X7E5"/>
<dbReference type="Proteomes" id="UP000192761">
    <property type="component" value="Unassembled WGS sequence"/>
</dbReference>
<reference evidence="1 2" key="1">
    <citation type="submission" date="2017-04" db="EMBL/GenBank/DDBJ databases">
        <authorList>
            <person name="Afonso C.L."/>
            <person name="Miller P.J."/>
            <person name="Scott M.A."/>
            <person name="Spackman E."/>
            <person name="Goraichik I."/>
            <person name="Dimitrov K.M."/>
            <person name="Suarez D.L."/>
            <person name="Swayne D.E."/>
        </authorList>
    </citation>
    <scope>NUCLEOTIDE SEQUENCE [LARGE SCALE GENOMIC DNA]</scope>
    <source>
        <strain evidence="1 2">DSM 23236</strain>
    </source>
</reference>
<sequence length="252" mass="27084">MRSETVILQSTPASPVRRLALRELSGRDELAVEGVDTRAAVALLDRLLDHSAAPRAGSMPATERDALLAALYRQLWGDRIVSTLSCPACHSKYDLSFSLRELQQHLAAGRTAQGSNWRAPTAEEEMTAAEHGARDGVAALAAVLGMSPAGMAAACAELEAQAPIIDVELTAPCSECGAVQDAHFDLQSFLLQRLLGERALLLSEIHRLAGSYGWSLREILALPRSTRRALIETGDAVARQLASRGNLRWGRA</sequence>
<keyword evidence="2" id="KW-1185">Reference proteome</keyword>
<evidence type="ECO:0000313" key="1">
    <source>
        <dbReference type="EMBL" id="SMC19744.1"/>
    </source>
</evidence>
<dbReference type="EMBL" id="FWXD01000003">
    <property type="protein sequence ID" value="SMC19744.1"/>
    <property type="molecule type" value="Genomic_DNA"/>
</dbReference>
<dbReference type="OrthoDB" id="283948at2"/>